<comment type="caution">
    <text evidence="7">The sequence shown here is derived from an EMBL/GenBank/DDBJ whole genome shotgun (WGS) entry which is preliminary data.</text>
</comment>
<gene>
    <name evidence="7" type="ORF">ACFQ21_15795</name>
</gene>
<evidence type="ECO:0000256" key="2">
    <source>
        <dbReference type="ARBA" id="ARBA00023015"/>
    </source>
</evidence>
<dbReference type="EMBL" id="JBHTKA010000007">
    <property type="protein sequence ID" value="MFD1000789.1"/>
    <property type="molecule type" value="Genomic_DNA"/>
</dbReference>
<dbReference type="InterPro" id="IPR013249">
    <property type="entry name" value="RNA_pol_sigma70_r4_t2"/>
</dbReference>
<keyword evidence="4" id="KW-0804">Transcription</keyword>
<evidence type="ECO:0000259" key="6">
    <source>
        <dbReference type="Pfam" id="PF08281"/>
    </source>
</evidence>
<sequence length="172" mass="20025">MNRILQDDDYTAFQKLFADMYSPLCVFCVRFVHVKEVAEELVSDVFYTIWKNRQQIVITSPKAYLFAAVRNRAFDYLRKIKKTVWCDLEAAMQLAAELTNSQDLLIEQELNHHVEKSIASLPRQCRLIFELSREHGLKYKEIASKLNISIKTVETQMSRALKHLRGSLQITG</sequence>
<dbReference type="Gene3D" id="1.10.1740.10">
    <property type="match status" value="1"/>
</dbReference>
<dbReference type="InterPro" id="IPR014284">
    <property type="entry name" value="RNA_pol_sigma-70_dom"/>
</dbReference>
<evidence type="ECO:0000256" key="1">
    <source>
        <dbReference type="ARBA" id="ARBA00010641"/>
    </source>
</evidence>
<dbReference type="NCBIfam" id="TIGR02985">
    <property type="entry name" value="Sig70_bacteroi1"/>
    <property type="match status" value="1"/>
</dbReference>
<dbReference type="SUPFAM" id="SSF88946">
    <property type="entry name" value="Sigma2 domain of RNA polymerase sigma factors"/>
    <property type="match status" value="1"/>
</dbReference>
<dbReference type="InterPro" id="IPR013325">
    <property type="entry name" value="RNA_pol_sigma_r2"/>
</dbReference>
<dbReference type="Gene3D" id="1.10.10.10">
    <property type="entry name" value="Winged helix-like DNA-binding domain superfamily/Winged helix DNA-binding domain"/>
    <property type="match status" value="1"/>
</dbReference>
<accession>A0ABW3K3H4</accession>
<protein>
    <submittedName>
        <fullName evidence="7">RNA polymerase sigma-70 factor</fullName>
    </submittedName>
</protein>
<dbReference type="InterPro" id="IPR039425">
    <property type="entry name" value="RNA_pol_sigma-70-like"/>
</dbReference>
<organism evidence="7 8">
    <name type="scientific">Ohtaekwangia kribbensis</name>
    <dbReference type="NCBI Taxonomy" id="688913"/>
    <lineage>
        <taxon>Bacteria</taxon>
        <taxon>Pseudomonadati</taxon>
        <taxon>Bacteroidota</taxon>
        <taxon>Cytophagia</taxon>
        <taxon>Cytophagales</taxon>
        <taxon>Fulvivirgaceae</taxon>
        <taxon>Ohtaekwangia</taxon>
    </lineage>
</organism>
<proteinExistence type="inferred from homology"/>
<keyword evidence="3" id="KW-0731">Sigma factor</keyword>
<dbReference type="InterPro" id="IPR007627">
    <property type="entry name" value="RNA_pol_sigma70_r2"/>
</dbReference>
<evidence type="ECO:0000313" key="8">
    <source>
        <dbReference type="Proteomes" id="UP001597112"/>
    </source>
</evidence>
<name>A0ABW3K3H4_9BACT</name>
<evidence type="ECO:0000256" key="4">
    <source>
        <dbReference type="ARBA" id="ARBA00023163"/>
    </source>
</evidence>
<dbReference type="Pfam" id="PF08281">
    <property type="entry name" value="Sigma70_r4_2"/>
    <property type="match status" value="1"/>
</dbReference>
<feature type="domain" description="RNA polymerase sigma factor 70 region 4 type 2" evidence="6">
    <location>
        <begin position="115"/>
        <end position="164"/>
    </location>
</feature>
<dbReference type="InterPro" id="IPR013324">
    <property type="entry name" value="RNA_pol_sigma_r3/r4-like"/>
</dbReference>
<comment type="similarity">
    <text evidence="1">Belongs to the sigma-70 factor family. ECF subfamily.</text>
</comment>
<evidence type="ECO:0000259" key="5">
    <source>
        <dbReference type="Pfam" id="PF04542"/>
    </source>
</evidence>
<keyword evidence="2" id="KW-0805">Transcription regulation</keyword>
<dbReference type="PANTHER" id="PTHR43133:SF46">
    <property type="entry name" value="RNA POLYMERASE SIGMA-70 FACTOR ECF SUBFAMILY"/>
    <property type="match status" value="1"/>
</dbReference>
<dbReference type="SUPFAM" id="SSF88659">
    <property type="entry name" value="Sigma3 and sigma4 domains of RNA polymerase sigma factors"/>
    <property type="match status" value="1"/>
</dbReference>
<dbReference type="InterPro" id="IPR036388">
    <property type="entry name" value="WH-like_DNA-bd_sf"/>
</dbReference>
<keyword evidence="8" id="KW-1185">Reference proteome</keyword>
<evidence type="ECO:0000313" key="7">
    <source>
        <dbReference type="EMBL" id="MFD1000789.1"/>
    </source>
</evidence>
<dbReference type="PANTHER" id="PTHR43133">
    <property type="entry name" value="RNA POLYMERASE ECF-TYPE SIGMA FACTO"/>
    <property type="match status" value="1"/>
</dbReference>
<dbReference type="Proteomes" id="UP001597112">
    <property type="component" value="Unassembled WGS sequence"/>
</dbReference>
<dbReference type="RefSeq" id="WP_377580244.1">
    <property type="nucleotide sequence ID" value="NZ_JBHTKA010000007.1"/>
</dbReference>
<dbReference type="CDD" id="cd06171">
    <property type="entry name" value="Sigma70_r4"/>
    <property type="match status" value="1"/>
</dbReference>
<dbReference type="Pfam" id="PF04542">
    <property type="entry name" value="Sigma70_r2"/>
    <property type="match status" value="1"/>
</dbReference>
<dbReference type="NCBIfam" id="TIGR02937">
    <property type="entry name" value="sigma70-ECF"/>
    <property type="match status" value="1"/>
</dbReference>
<reference evidence="8" key="1">
    <citation type="journal article" date="2019" name="Int. J. Syst. Evol. Microbiol.">
        <title>The Global Catalogue of Microorganisms (GCM) 10K type strain sequencing project: providing services to taxonomists for standard genome sequencing and annotation.</title>
        <authorList>
            <consortium name="The Broad Institute Genomics Platform"/>
            <consortium name="The Broad Institute Genome Sequencing Center for Infectious Disease"/>
            <person name="Wu L."/>
            <person name="Ma J."/>
        </authorList>
    </citation>
    <scope>NUCLEOTIDE SEQUENCE [LARGE SCALE GENOMIC DNA]</scope>
    <source>
        <strain evidence="8">CCUG 58938</strain>
    </source>
</reference>
<feature type="domain" description="RNA polymerase sigma-70 region 2" evidence="5">
    <location>
        <begin position="21"/>
        <end position="81"/>
    </location>
</feature>
<evidence type="ECO:0000256" key="3">
    <source>
        <dbReference type="ARBA" id="ARBA00023082"/>
    </source>
</evidence>
<dbReference type="InterPro" id="IPR014327">
    <property type="entry name" value="RNA_pol_sigma70_bacteroid"/>
</dbReference>